<evidence type="ECO:0000259" key="9">
    <source>
        <dbReference type="PROSITE" id="PS51751"/>
    </source>
</evidence>
<evidence type="ECO:0000256" key="3">
    <source>
        <dbReference type="ARBA" id="ARBA00022692"/>
    </source>
</evidence>
<feature type="signal peptide" evidence="8">
    <location>
        <begin position="1"/>
        <end position="22"/>
    </location>
</feature>
<organism evidence="10 11">
    <name type="scientific">Linum tenue</name>
    <dbReference type="NCBI Taxonomy" id="586396"/>
    <lineage>
        <taxon>Eukaryota</taxon>
        <taxon>Viridiplantae</taxon>
        <taxon>Streptophyta</taxon>
        <taxon>Embryophyta</taxon>
        <taxon>Tracheophyta</taxon>
        <taxon>Spermatophyta</taxon>
        <taxon>Magnoliopsida</taxon>
        <taxon>eudicotyledons</taxon>
        <taxon>Gunneridae</taxon>
        <taxon>Pentapetalae</taxon>
        <taxon>rosids</taxon>
        <taxon>fabids</taxon>
        <taxon>Malpighiales</taxon>
        <taxon>Linaceae</taxon>
        <taxon>Linum</taxon>
    </lineage>
</organism>
<keyword evidence="4" id="KW-0256">Endoplasmic reticulum</keyword>
<gene>
    <name evidence="10" type="ORF">LITE_LOCUS45613</name>
</gene>
<dbReference type="InterPro" id="IPR033118">
    <property type="entry name" value="EXPERA"/>
</dbReference>
<evidence type="ECO:0000256" key="4">
    <source>
        <dbReference type="ARBA" id="ARBA00022824"/>
    </source>
</evidence>
<evidence type="ECO:0000256" key="1">
    <source>
        <dbReference type="ARBA" id="ARBA00004477"/>
    </source>
</evidence>
<proteinExistence type="inferred from homology"/>
<dbReference type="PANTHER" id="PTHR31204">
    <property type="entry name" value="SIGMA INTRACELLULAR RECEPTOR 2"/>
    <property type="match status" value="1"/>
</dbReference>
<accession>A0AAV0QZE5</accession>
<comment type="similarity">
    <text evidence="2">Belongs to the TMEM97/sigma-2 receptor family.</text>
</comment>
<feature type="transmembrane region" description="Helical" evidence="7">
    <location>
        <begin position="92"/>
        <end position="113"/>
    </location>
</feature>
<keyword evidence="5 7" id="KW-1133">Transmembrane helix</keyword>
<feature type="transmembrane region" description="Helical" evidence="7">
    <location>
        <begin position="125"/>
        <end position="145"/>
    </location>
</feature>
<feature type="domain" description="EXPERA" evidence="9">
    <location>
        <begin position="8"/>
        <end position="140"/>
    </location>
</feature>
<evidence type="ECO:0000256" key="6">
    <source>
        <dbReference type="ARBA" id="ARBA00023136"/>
    </source>
</evidence>
<comment type="subcellular location">
    <subcellularLocation>
        <location evidence="1">Endoplasmic reticulum membrane</location>
        <topology evidence="1">Multi-pass membrane protein</topology>
    </subcellularLocation>
</comment>
<feature type="chain" id="PRO_5043931188" description="EXPERA domain-containing protein" evidence="8">
    <location>
        <begin position="23"/>
        <end position="167"/>
    </location>
</feature>
<keyword evidence="8" id="KW-0732">Signal</keyword>
<comment type="caution">
    <text evidence="10">The sequence shown here is derived from an EMBL/GenBank/DDBJ whole genome shotgun (WGS) entry which is preliminary data.</text>
</comment>
<evidence type="ECO:0000256" key="8">
    <source>
        <dbReference type="SAM" id="SignalP"/>
    </source>
</evidence>
<evidence type="ECO:0000256" key="5">
    <source>
        <dbReference type="ARBA" id="ARBA00022989"/>
    </source>
</evidence>
<feature type="transmembrane region" description="Helical" evidence="7">
    <location>
        <begin position="63"/>
        <end position="85"/>
    </location>
</feature>
<dbReference type="InterPro" id="IPR016964">
    <property type="entry name" value="Sigma2_recept"/>
</dbReference>
<keyword evidence="11" id="KW-1185">Reference proteome</keyword>
<dbReference type="Pfam" id="PF05241">
    <property type="entry name" value="EBP"/>
    <property type="match status" value="1"/>
</dbReference>
<sequence>MGAFVKLVDFLLLLVFLLIALAAPLLDSQTCLPRSYFPDALINLKEWYGQEYGDYLVSEKPHFFVGTVWLELVFQWPLALLNIYAILCGKPWFNTSCLIYGVSIISTMVPLLSEMIMSGRASDKLLMLYSPFLVVGVVAMLRGFVPHSAKSGSGIGKRPAFGRKKRV</sequence>
<evidence type="ECO:0000313" key="11">
    <source>
        <dbReference type="Proteomes" id="UP001154282"/>
    </source>
</evidence>
<evidence type="ECO:0000256" key="2">
    <source>
        <dbReference type="ARBA" id="ARBA00009096"/>
    </source>
</evidence>
<keyword evidence="3 7" id="KW-0812">Transmembrane</keyword>
<dbReference type="EMBL" id="CAMGYJ010000010">
    <property type="protein sequence ID" value="CAI0550605.1"/>
    <property type="molecule type" value="Genomic_DNA"/>
</dbReference>
<dbReference type="PROSITE" id="PS51751">
    <property type="entry name" value="EXPERA"/>
    <property type="match status" value="1"/>
</dbReference>
<reference evidence="10" key="1">
    <citation type="submission" date="2022-08" db="EMBL/GenBank/DDBJ databases">
        <authorList>
            <person name="Gutierrez-Valencia J."/>
        </authorList>
    </citation>
    <scope>NUCLEOTIDE SEQUENCE</scope>
</reference>
<dbReference type="PANTHER" id="PTHR31204:SF1">
    <property type="entry name" value="SIGMA INTRACELLULAR RECEPTOR 2"/>
    <property type="match status" value="1"/>
</dbReference>
<dbReference type="Proteomes" id="UP001154282">
    <property type="component" value="Unassembled WGS sequence"/>
</dbReference>
<protein>
    <recommendedName>
        <fullName evidence="9">EXPERA domain-containing protein</fullName>
    </recommendedName>
</protein>
<dbReference type="PIRSF" id="PIRSF031032">
    <property type="entry name" value="TMP_97_prd"/>
    <property type="match status" value="1"/>
</dbReference>
<dbReference type="GO" id="GO:0005789">
    <property type="term" value="C:endoplasmic reticulum membrane"/>
    <property type="evidence" value="ECO:0007669"/>
    <property type="project" value="UniProtKB-SubCell"/>
</dbReference>
<name>A0AAV0QZE5_9ROSI</name>
<evidence type="ECO:0000256" key="7">
    <source>
        <dbReference type="PIRNR" id="PIRNR031032"/>
    </source>
</evidence>
<dbReference type="AlphaFoldDB" id="A0AAV0QZE5"/>
<evidence type="ECO:0000313" key="10">
    <source>
        <dbReference type="EMBL" id="CAI0550605.1"/>
    </source>
</evidence>
<keyword evidence="6 7" id="KW-0472">Membrane</keyword>
<dbReference type="InterPro" id="IPR051987">
    <property type="entry name" value="Sigma-2_receptor-like"/>
</dbReference>